<feature type="transmembrane region" description="Helical" evidence="6">
    <location>
        <begin position="100"/>
        <end position="119"/>
    </location>
</feature>
<keyword evidence="3 6" id="KW-1133">Transmembrane helix</keyword>
<evidence type="ECO:0000256" key="4">
    <source>
        <dbReference type="ARBA" id="ARBA00023136"/>
    </source>
</evidence>
<dbReference type="InterPro" id="IPR036259">
    <property type="entry name" value="MFS_trans_sf"/>
</dbReference>
<comment type="subcellular location">
    <subcellularLocation>
        <location evidence="1">Membrane</location>
        <topology evidence="1">Multi-pass membrane protein</topology>
    </subcellularLocation>
</comment>
<dbReference type="InterPro" id="IPR020846">
    <property type="entry name" value="MFS_dom"/>
</dbReference>
<evidence type="ECO:0000313" key="9">
    <source>
        <dbReference type="Proteomes" id="UP000315783"/>
    </source>
</evidence>
<organism evidence="8 9">
    <name type="scientific">Cordyceps javanica</name>
    <dbReference type="NCBI Taxonomy" id="43265"/>
    <lineage>
        <taxon>Eukaryota</taxon>
        <taxon>Fungi</taxon>
        <taxon>Dikarya</taxon>
        <taxon>Ascomycota</taxon>
        <taxon>Pezizomycotina</taxon>
        <taxon>Sordariomycetes</taxon>
        <taxon>Hypocreomycetidae</taxon>
        <taxon>Hypocreales</taxon>
        <taxon>Cordycipitaceae</taxon>
        <taxon>Cordyceps</taxon>
    </lineage>
</organism>
<evidence type="ECO:0000259" key="7">
    <source>
        <dbReference type="PROSITE" id="PS50850"/>
    </source>
</evidence>
<evidence type="ECO:0000256" key="5">
    <source>
        <dbReference type="SAM" id="MobiDB-lite"/>
    </source>
</evidence>
<feature type="domain" description="Major facilitator superfamily (MFS) profile" evidence="7">
    <location>
        <begin position="65"/>
        <end position="524"/>
    </location>
</feature>
<feature type="transmembrane region" description="Helical" evidence="6">
    <location>
        <begin position="361"/>
        <end position="382"/>
    </location>
</feature>
<evidence type="ECO:0000256" key="3">
    <source>
        <dbReference type="ARBA" id="ARBA00022989"/>
    </source>
</evidence>
<gene>
    <name evidence="8" type="ORF">IF1G_10685</name>
</gene>
<evidence type="ECO:0000256" key="1">
    <source>
        <dbReference type="ARBA" id="ARBA00004141"/>
    </source>
</evidence>
<feature type="transmembrane region" description="Helical" evidence="6">
    <location>
        <begin position="457"/>
        <end position="477"/>
    </location>
</feature>
<dbReference type="Gene3D" id="1.20.1250.20">
    <property type="entry name" value="MFS general substrate transporter like domains"/>
    <property type="match status" value="2"/>
</dbReference>
<feature type="transmembrane region" description="Helical" evidence="6">
    <location>
        <begin position="163"/>
        <end position="181"/>
    </location>
</feature>
<sequence>MAMITTSRKQSTATTATSSSTELDDAVTLTSLDLSRPSQLTQADIERLGRERPPIFESTFIEVVFVISIVMSLMMSEYFTSGFNIILPTLTDAVHIPEAARTWPTAVPNLAAGVVLLPFSRLCSQWSARVVFLGGHVWLMAWAAAAGFCTSATPLIICRAMQGLGFGAFLPAGLSILGQIYRPGPRKNRVYCIYGAFAAVGFYFGILTAALTTQYADWRWYFFLGATLQFVVIAVSYAAIPRELHDIDPTARMDWLGLLTSVPALALINFAFSEGNHGPRGWATPYIIICLIVGLICLGLTVYVQGWVSTQPLMPRRIFKPKYMIRLFIALFCFYGVNSIFLFYTSLYIGNVLHASPILAAAWYTPLFLGGLFLAIIGGLVLHLLSNQILLILSSLGFLLCVLLFAIIPIDSSQSTSTIYWMYIFPAMCCATLGIDLSFNVTNVFLTTALPKRDQAVVGGITNCLIYIGSSFCLGSSDLLISSVQKMVGSQMSLAQQYRIGFWLAVGLAGASFLLTTTMRLGSASAELTADEKEELRQIAEKERLGTGNTTLMVVEKEEMIMVNKHKLDK</sequence>
<keyword evidence="2 6" id="KW-0812">Transmembrane</keyword>
<keyword evidence="9" id="KW-1185">Reference proteome</keyword>
<dbReference type="PROSITE" id="PS50850">
    <property type="entry name" value="MFS"/>
    <property type="match status" value="1"/>
</dbReference>
<feature type="transmembrane region" description="Helical" evidence="6">
    <location>
        <begin position="497"/>
        <end position="515"/>
    </location>
</feature>
<accession>A0A545UMQ4</accession>
<dbReference type="PANTHER" id="PTHR42718:SF11">
    <property type="entry name" value="MAJOR FACILITATOR SUPERFAMILY (MFS) PROFILE DOMAIN-CONTAINING PROTEIN"/>
    <property type="match status" value="1"/>
</dbReference>
<dbReference type="InterPro" id="IPR011701">
    <property type="entry name" value="MFS"/>
</dbReference>
<dbReference type="EMBL" id="SPUK01000024">
    <property type="protein sequence ID" value="TQV90733.1"/>
    <property type="molecule type" value="Genomic_DNA"/>
</dbReference>
<comment type="caution">
    <text evidence="8">The sequence shown here is derived from an EMBL/GenBank/DDBJ whole genome shotgun (WGS) entry which is preliminary data.</text>
</comment>
<protein>
    <submittedName>
        <fullName evidence="8">Drug resistance protein</fullName>
    </submittedName>
</protein>
<dbReference type="Proteomes" id="UP000315783">
    <property type="component" value="Unassembled WGS sequence"/>
</dbReference>
<feature type="transmembrane region" description="Helical" evidence="6">
    <location>
        <begin position="389"/>
        <end position="408"/>
    </location>
</feature>
<feature type="transmembrane region" description="Helical" evidence="6">
    <location>
        <begin position="131"/>
        <end position="157"/>
    </location>
</feature>
<feature type="transmembrane region" description="Helical" evidence="6">
    <location>
        <begin position="420"/>
        <end position="445"/>
    </location>
</feature>
<feature type="transmembrane region" description="Helical" evidence="6">
    <location>
        <begin position="325"/>
        <end position="349"/>
    </location>
</feature>
<evidence type="ECO:0000256" key="2">
    <source>
        <dbReference type="ARBA" id="ARBA00022692"/>
    </source>
</evidence>
<dbReference type="GO" id="GO:0016020">
    <property type="term" value="C:membrane"/>
    <property type="evidence" value="ECO:0007669"/>
    <property type="project" value="UniProtKB-SubCell"/>
</dbReference>
<dbReference type="Pfam" id="PF07690">
    <property type="entry name" value="MFS_1"/>
    <property type="match status" value="1"/>
</dbReference>
<name>A0A545UMQ4_9HYPO</name>
<feature type="transmembrane region" description="Helical" evidence="6">
    <location>
        <begin position="252"/>
        <end position="272"/>
    </location>
</feature>
<reference evidence="8 9" key="1">
    <citation type="journal article" date="2019" name="Appl. Microbiol. Biotechnol.">
        <title>Genome sequence of Isaria javanica and comparative genome analysis insights into family S53 peptidase evolution in fungal entomopathogens.</title>
        <authorList>
            <person name="Lin R."/>
            <person name="Zhang X."/>
            <person name="Xin B."/>
            <person name="Zou M."/>
            <person name="Gao Y."/>
            <person name="Qin F."/>
            <person name="Hu Q."/>
            <person name="Xie B."/>
            <person name="Cheng X."/>
        </authorList>
    </citation>
    <scope>NUCLEOTIDE SEQUENCE [LARGE SCALE GENOMIC DNA]</scope>
    <source>
        <strain evidence="8 9">IJ1G</strain>
    </source>
</reference>
<feature type="transmembrane region" description="Helical" evidence="6">
    <location>
        <begin position="60"/>
        <end position="80"/>
    </location>
</feature>
<feature type="transmembrane region" description="Helical" evidence="6">
    <location>
        <begin position="284"/>
        <end position="304"/>
    </location>
</feature>
<feature type="transmembrane region" description="Helical" evidence="6">
    <location>
        <begin position="218"/>
        <end position="240"/>
    </location>
</feature>
<proteinExistence type="predicted"/>
<feature type="region of interest" description="Disordered" evidence="5">
    <location>
        <begin position="1"/>
        <end position="20"/>
    </location>
</feature>
<dbReference type="PANTHER" id="PTHR42718">
    <property type="entry name" value="MAJOR FACILITATOR SUPERFAMILY MULTIDRUG TRANSPORTER MFSC"/>
    <property type="match status" value="1"/>
</dbReference>
<dbReference type="OrthoDB" id="5086884at2759"/>
<dbReference type="SUPFAM" id="SSF103473">
    <property type="entry name" value="MFS general substrate transporter"/>
    <property type="match status" value="1"/>
</dbReference>
<evidence type="ECO:0000256" key="6">
    <source>
        <dbReference type="SAM" id="Phobius"/>
    </source>
</evidence>
<keyword evidence="4 6" id="KW-0472">Membrane</keyword>
<dbReference type="GO" id="GO:0022857">
    <property type="term" value="F:transmembrane transporter activity"/>
    <property type="evidence" value="ECO:0007669"/>
    <property type="project" value="InterPro"/>
</dbReference>
<evidence type="ECO:0000313" key="8">
    <source>
        <dbReference type="EMBL" id="TQV90733.1"/>
    </source>
</evidence>
<feature type="transmembrane region" description="Helical" evidence="6">
    <location>
        <begin position="193"/>
        <end position="212"/>
    </location>
</feature>
<dbReference type="AlphaFoldDB" id="A0A545UMQ4"/>